<feature type="chain" id="PRO_5014614583" description="DUF4168 domain-containing protein" evidence="2">
    <location>
        <begin position="43"/>
        <end position="151"/>
    </location>
</feature>
<keyword evidence="5" id="KW-1185">Reference proteome</keyword>
<evidence type="ECO:0000259" key="3">
    <source>
        <dbReference type="Pfam" id="PF13767"/>
    </source>
</evidence>
<evidence type="ECO:0000313" key="4">
    <source>
        <dbReference type="EMBL" id="PND34259.1"/>
    </source>
</evidence>
<gene>
    <name evidence="4" type="ORF">C1I89_08460</name>
</gene>
<accession>A0A2N8KLD9</accession>
<feature type="signal peptide" evidence="2">
    <location>
        <begin position="1"/>
        <end position="42"/>
    </location>
</feature>
<protein>
    <recommendedName>
        <fullName evidence="3">DUF4168 domain-containing protein</fullName>
    </recommendedName>
</protein>
<comment type="caution">
    <text evidence="4">The sequence shown here is derived from an EMBL/GenBank/DDBJ whole genome shotgun (WGS) entry which is preliminary data.</text>
</comment>
<organism evidence="4 5">
    <name type="scientific">Achromobacter pulmonis</name>
    <dbReference type="NCBI Taxonomy" id="1389932"/>
    <lineage>
        <taxon>Bacteria</taxon>
        <taxon>Pseudomonadati</taxon>
        <taxon>Pseudomonadota</taxon>
        <taxon>Betaproteobacteria</taxon>
        <taxon>Burkholderiales</taxon>
        <taxon>Alcaligenaceae</taxon>
        <taxon>Achromobacter</taxon>
    </lineage>
</organism>
<dbReference type="RefSeq" id="WP_102772328.1">
    <property type="nucleotide sequence ID" value="NZ_POQS01000002.1"/>
</dbReference>
<feature type="region of interest" description="Disordered" evidence="1">
    <location>
        <begin position="43"/>
        <end position="74"/>
    </location>
</feature>
<evidence type="ECO:0000313" key="5">
    <source>
        <dbReference type="Proteomes" id="UP000235994"/>
    </source>
</evidence>
<dbReference type="Proteomes" id="UP000235994">
    <property type="component" value="Unassembled WGS sequence"/>
</dbReference>
<evidence type="ECO:0000256" key="2">
    <source>
        <dbReference type="SAM" id="SignalP"/>
    </source>
</evidence>
<feature type="compositionally biased region" description="Polar residues" evidence="1">
    <location>
        <begin position="65"/>
        <end position="74"/>
    </location>
</feature>
<dbReference type="InterPro" id="IPR025433">
    <property type="entry name" value="DUF4168"/>
</dbReference>
<dbReference type="EMBL" id="POQS01000002">
    <property type="protein sequence ID" value="PND34259.1"/>
    <property type="molecule type" value="Genomic_DNA"/>
</dbReference>
<reference evidence="4 5" key="1">
    <citation type="submission" date="2018-01" db="EMBL/GenBank/DDBJ databases">
        <title>The draft genome of an aniline degradation strain ANB-1.</title>
        <authorList>
            <person name="Zhang L."/>
            <person name="Jiang J."/>
        </authorList>
    </citation>
    <scope>NUCLEOTIDE SEQUENCE [LARGE SCALE GENOMIC DNA]</scope>
    <source>
        <strain evidence="4 5">ANB-1</strain>
    </source>
</reference>
<proteinExistence type="predicted"/>
<feature type="compositionally biased region" description="Low complexity" evidence="1">
    <location>
        <begin position="43"/>
        <end position="56"/>
    </location>
</feature>
<evidence type="ECO:0000256" key="1">
    <source>
        <dbReference type="SAM" id="MobiDB-lite"/>
    </source>
</evidence>
<name>A0A2N8KLD9_9BURK</name>
<dbReference type="Pfam" id="PF13767">
    <property type="entry name" value="DUF4168"/>
    <property type="match status" value="1"/>
</dbReference>
<feature type="domain" description="DUF4168" evidence="3">
    <location>
        <begin position="66"/>
        <end position="141"/>
    </location>
</feature>
<keyword evidence="2" id="KW-0732">Signal</keyword>
<sequence length="151" mass="16186">MQRSTNAFHIAAGQQARKARAAWGVLPAVLLTAALSGAPAFAQQAAQPQAQAQQQMAPPPAIQPTEQQLQRYASASQKISGVVDEYRPKVDAAKTDEAKQKVVQEADAKMVQLVRADGLSVEEFNGIGQAVQQDPQLKQRVMNMTKGAPAR</sequence>
<dbReference type="AlphaFoldDB" id="A0A2N8KLD9"/>